<dbReference type="Proteomes" id="UP000265520">
    <property type="component" value="Unassembled WGS sequence"/>
</dbReference>
<keyword evidence="2" id="KW-1185">Reference proteome</keyword>
<dbReference type="EMBL" id="LXQA010434473">
    <property type="protein sequence ID" value="MCI51603.1"/>
    <property type="molecule type" value="Genomic_DNA"/>
</dbReference>
<evidence type="ECO:0008006" key="3">
    <source>
        <dbReference type="Google" id="ProtNLM"/>
    </source>
</evidence>
<accession>A0A392SRW9</accession>
<dbReference type="AlphaFoldDB" id="A0A392SRW9"/>
<proteinExistence type="predicted"/>
<evidence type="ECO:0000313" key="2">
    <source>
        <dbReference type="Proteomes" id="UP000265520"/>
    </source>
</evidence>
<feature type="non-terminal residue" evidence="1">
    <location>
        <position position="98"/>
    </location>
</feature>
<name>A0A392SRW9_9FABA</name>
<reference evidence="1 2" key="1">
    <citation type="journal article" date="2018" name="Front. Plant Sci.">
        <title>Red Clover (Trifolium pratense) and Zigzag Clover (T. medium) - A Picture of Genomic Similarities and Differences.</title>
        <authorList>
            <person name="Dluhosova J."/>
            <person name="Istvanek J."/>
            <person name="Nedelnik J."/>
            <person name="Repkova J."/>
        </authorList>
    </citation>
    <scope>NUCLEOTIDE SEQUENCE [LARGE SCALE GENOMIC DNA]</scope>
    <source>
        <strain evidence="2">cv. 10/8</strain>
        <tissue evidence="1">Leaf</tissue>
    </source>
</reference>
<organism evidence="1 2">
    <name type="scientific">Trifolium medium</name>
    <dbReference type="NCBI Taxonomy" id="97028"/>
    <lineage>
        <taxon>Eukaryota</taxon>
        <taxon>Viridiplantae</taxon>
        <taxon>Streptophyta</taxon>
        <taxon>Embryophyta</taxon>
        <taxon>Tracheophyta</taxon>
        <taxon>Spermatophyta</taxon>
        <taxon>Magnoliopsida</taxon>
        <taxon>eudicotyledons</taxon>
        <taxon>Gunneridae</taxon>
        <taxon>Pentapetalae</taxon>
        <taxon>rosids</taxon>
        <taxon>fabids</taxon>
        <taxon>Fabales</taxon>
        <taxon>Fabaceae</taxon>
        <taxon>Papilionoideae</taxon>
        <taxon>50 kb inversion clade</taxon>
        <taxon>NPAAA clade</taxon>
        <taxon>Hologalegina</taxon>
        <taxon>IRL clade</taxon>
        <taxon>Trifolieae</taxon>
        <taxon>Trifolium</taxon>
    </lineage>
</organism>
<protein>
    <recommendedName>
        <fullName evidence="3">Envelope-like protein</fullName>
    </recommendedName>
</protein>
<comment type="caution">
    <text evidence="1">The sequence shown here is derived from an EMBL/GenBank/DDBJ whole genome shotgun (WGS) entry which is preliminary data.</text>
</comment>
<sequence>MSEKTISVEKLIPNDIVDVDDCDSIDQPLNKTFGGITKWLRSRSGQAVPSASVPAKITRKTTGIGPKKGWSKAVVPIVNKKKNLKRKDVPSSDSEYHV</sequence>
<evidence type="ECO:0000313" key="1">
    <source>
        <dbReference type="EMBL" id="MCI51603.1"/>
    </source>
</evidence>